<evidence type="ECO:0000256" key="3">
    <source>
        <dbReference type="SAM" id="SignalP"/>
    </source>
</evidence>
<sequence precursor="true">MQSSLKIAVWFLPLLLVACSGPSTHMPPAQSIAPLSVHGPLPGSRSDGFVQLPNQWLLHPTGHQVDVGDLPINIAVHPGGRFAAVLNTGYSTHEIIIVQIPDGKIVSHTKLDEAFYGIEFSRDGRQLFSSGAGDEVIHCFNFNNGDLSNHHHIRIRNSSDRGVPAGIAIDDNAKRLYVANIWGQRVSQVNLIGKATVTDFALTTNAASTAYPKIRPSTDFETAAATKRDEADLYKVLSTDPFPYACRVDTKRHRLYVSLWAQAKVAVIDLASNRIIANWPTEEHPNEMLLTRSGRLLFVANSARNSVSVIDTETGQPIETIWAALYPNTPPGSTPNSLALSPDEKTLFIANADNNMVAVIDVSDPGRSHSLGFIPVGWYPTSVRVTPDGRYLLVANGKGILPKANPGGPNPGVKSSGNPQYIARLLTGTLSIIEIPSSRDKFAEQLAAYTAQAYHCSPLKSDSSVSASRPADSPIPLKPGDPSPIKYCIYVIKENRTYDQVLGDIKEGNGDPKLCLFPEKVTPNEHKLVREFVLLDNFYVDSEVSADGHEWSMGAYATDFVEKFWPLTYGHNRRGKYPYPSEGNFPAAFPANGYLWDRAREAGVSYRSYGEFIANAKDGHPARARVKALEGHFDPEYRSFDLDYPDTKRAARFLQELKRFEAQGDMPRLQVVRLPNDHTHGGTVGSLTPTSYVADNDLGLGILVEGISHSKFWPQTAIFVVEDDAQNGPDHVDAHRSTVYVISPYTKHHKTDSTMYSTSSMLRTMELILGLQPMSQFDAAAAPLYNAFQTEPDLQPYTSLPAQVKLHEHNLPFGKAARLSRNMNFNKEDAVDDLLLNQVIWQAVMGEANPMPAPVRASFVFAHPRQDDDD</sequence>
<dbReference type="InterPro" id="IPR011048">
    <property type="entry name" value="Haem_d1_sf"/>
</dbReference>
<dbReference type="AlphaFoldDB" id="B9XN09"/>
<dbReference type="InterPro" id="IPR015943">
    <property type="entry name" value="WD40/YVTN_repeat-like_dom_sf"/>
</dbReference>
<dbReference type="PANTHER" id="PTHR47197">
    <property type="entry name" value="PROTEIN NIRF"/>
    <property type="match status" value="1"/>
</dbReference>
<evidence type="ECO:0000256" key="2">
    <source>
        <dbReference type="SAM" id="MobiDB-lite"/>
    </source>
</evidence>
<dbReference type="InterPro" id="IPR007312">
    <property type="entry name" value="Phosphoesterase"/>
</dbReference>
<dbReference type="PANTHER" id="PTHR47197:SF3">
    <property type="entry name" value="DIHYDRO-HEME D1 DEHYDROGENASE"/>
    <property type="match status" value="1"/>
</dbReference>
<gene>
    <name evidence="4" type="ORF">Cflav_PD1978</name>
</gene>
<dbReference type="SUPFAM" id="SSF51004">
    <property type="entry name" value="C-terminal (heme d1) domain of cytochrome cd1-nitrite reductase"/>
    <property type="match status" value="2"/>
</dbReference>
<dbReference type="RefSeq" id="WP_007417198.1">
    <property type="nucleotide sequence ID" value="NZ_ABOX02000037.1"/>
</dbReference>
<accession>B9XN09</accession>
<dbReference type="PROSITE" id="PS51257">
    <property type="entry name" value="PROKAR_LIPOPROTEIN"/>
    <property type="match status" value="1"/>
</dbReference>
<protein>
    <submittedName>
        <fullName evidence="4">40-residue YVTN family beta-propeller repeat protein</fullName>
    </submittedName>
</protein>
<comment type="caution">
    <text evidence="4">The sequence shown here is derived from an EMBL/GenBank/DDBJ whole genome shotgun (WGS) entry which is preliminary data.</text>
</comment>
<keyword evidence="1" id="KW-0378">Hydrolase</keyword>
<keyword evidence="5" id="KW-1185">Reference proteome</keyword>
<name>B9XN09_PEDPL</name>
<dbReference type="InterPro" id="IPR017850">
    <property type="entry name" value="Alkaline_phosphatase_core_sf"/>
</dbReference>
<dbReference type="Pfam" id="PF04185">
    <property type="entry name" value="Phosphoesterase"/>
    <property type="match status" value="1"/>
</dbReference>
<dbReference type="Gene3D" id="2.130.10.10">
    <property type="entry name" value="YVTN repeat-like/Quinoprotein amine dehydrogenase"/>
    <property type="match status" value="3"/>
</dbReference>
<keyword evidence="3" id="KW-0732">Signal</keyword>
<evidence type="ECO:0000256" key="1">
    <source>
        <dbReference type="ARBA" id="ARBA00022801"/>
    </source>
</evidence>
<dbReference type="Proteomes" id="UP000003688">
    <property type="component" value="Unassembled WGS sequence"/>
</dbReference>
<dbReference type="EMBL" id="ABOX02000037">
    <property type="protein sequence ID" value="EEF58805.1"/>
    <property type="molecule type" value="Genomic_DNA"/>
</dbReference>
<feature type="region of interest" description="Disordered" evidence="2">
    <location>
        <begin position="459"/>
        <end position="479"/>
    </location>
</feature>
<reference evidence="4 5" key="1">
    <citation type="journal article" date="2011" name="J. Bacteriol.">
        <title>Genome sequence of 'Pedosphaera parvula' Ellin514, an aerobic Verrucomicrobial isolate from pasture soil.</title>
        <authorList>
            <person name="Kant R."/>
            <person name="van Passel M.W."/>
            <person name="Sangwan P."/>
            <person name="Palva A."/>
            <person name="Lucas S."/>
            <person name="Copeland A."/>
            <person name="Lapidus A."/>
            <person name="Glavina Del Rio T."/>
            <person name="Dalin E."/>
            <person name="Tice H."/>
            <person name="Bruce D."/>
            <person name="Goodwin L."/>
            <person name="Pitluck S."/>
            <person name="Chertkov O."/>
            <person name="Larimer F.W."/>
            <person name="Land M.L."/>
            <person name="Hauser L."/>
            <person name="Brettin T.S."/>
            <person name="Detter J.C."/>
            <person name="Han S."/>
            <person name="de Vos W.M."/>
            <person name="Janssen P.H."/>
            <person name="Smidt H."/>
        </authorList>
    </citation>
    <scope>NUCLEOTIDE SEQUENCE [LARGE SCALE GENOMIC DNA]</scope>
    <source>
        <strain evidence="4 5">Ellin514</strain>
    </source>
</reference>
<feature type="signal peptide" evidence="3">
    <location>
        <begin position="1"/>
        <end position="25"/>
    </location>
</feature>
<dbReference type="GO" id="GO:0016788">
    <property type="term" value="F:hydrolase activity, acting on ester bonds"/>
    <property type="evidence" value="ECO:0007669"/>
    <property type="project" value="InterPro"/>
</dbReference>
<evidence type="ECO:0000313" key="4">
    <source>
        <dbReference type="EMBL" id="EEF58805.1"/>
    </source>
</evidence>
<dbReference type="Gene3D" id="3.40.720.10">
    <property type="entry name" value="Alkaline Phosphatase, subunit A"/>
    <property type="match status" value="1"/>
</dbReference>
<evidence type="ECO:0000313" key="5">
    <source>
        <dbReference type="Proteomes" id="UP000003688"/>
    </source>
</evidence>
<dbReference type="Pfam" id="PF10282">
    <property type="entry name" value="Lactonase"/>
    <property type="match status" value="1"/>
</dbReference>
<organism evidence="4 5">
    <name type="scientific">Pedosphaera parvula (strain Ellin514)</name>
    <dbReference type="NCBI Taxonomy" id="320771"/>
    <lineage>
        <taxon>Bacteria</taxon>
        <taxon>Pseudomonadati</taxon>
        <taxon>Verrucomicrobiota</taxon>
        <taxon>Pedosphaerae</taxon>
        <taxon>Pedosphaerales</taxon>
        <taxon>Pedosphaeraceae</taxon>
        <taxon>Pedosphaera</taxon>
    </lineage>
</organism>
<dbReference type="InterPro" id="IPR051200">
    <property type="entry name" value="Host-pathogen_enzymatic-act"/>
</dbReference>
<dbReference type="STRING" id="320771.Cflav_PD1978"/>
<proteinExistence type="predicted"/>
<feature type="chain" id="PRO_5002893325" evidence="3">
    <location>
        <begin position="26"/>
        <end position="870"/>
    </location>
</feature>
<dbReference type="InterPro" id="IPR019405">
    <property type="entry name" value="Lactonase_7-beta_prop"/>
</dbReference>